<feature type="domain" description="F5/8 type C" evidence="5">
    <location>
        <begin position="783"/>
        <end position="933"/>
    </location>
</feature>
<dbReference type="Proteomes" id="UP001301442">
    <property type="component" value="Chromosome"/>
</dbReference>
<proteinExistence type="inferred from homology"/>
<dbReference type="InterPro" id="IPR051913">
    <property type="entry name" value="GH2_Domain-Containing"/>
</dbReference>
<dbReference type="InterPro" id="IPR006102">
    <property type="entry name" value="Ig-like_GH2"/>
</dbReference>
<comment type="similarity">
    <text evidence="1">Belongs to the glycosyl hydrolase 2 family.</text>
</comment>
<feature type="transmembrane region" description="Helical" evidence="4">
    <location>
        <begin position="5"/>
        <end position="22"/>
    </location>
</feature>
<dbReference type="GO" id="GO:0016787">
    <property type="term" value="F:hydrolase activity"/>
    <property type="evidence" value="ECO:0007669"/>
    <property type="project" value="UniProtKB-KW"/>
</dbReference>
<keyword evidence="4" id="KW-0812">Transmembrane</keyword>
<dbReference type="Pfam" id="PF02837">
    <property type="entry name" value="Glyco_hydro_2_N"/>
    <property type="match status" value="1"/>
</dbReference>
<dbReference type="InterPro" id="IPR000421">
    <property type="entry name" value="FA58C"/>
</dbReference>
<evidence type="ECO:0000256" key="3">
    <source>
        <dbReference type="ARBA" id="ARBA00023295"/>
    </source>
</evidence>
<name>A0ABZ0GQN4_9GAMM</name>
<dbReference type="PANTHER" id="PTHR42732:SF1">
    <property type="entry name" value="BETA-MANNOSIDASE"/>
    <property type="match status" value="1"/>
</dbReference>
<keyword evidence="2 6" id="KW-0378">Hydrolase</keyword>
<dbReference type="Pfam" id="PF16355">
    <property type="entry name" value="DUF4982"/>
    <property type="match status" value="1"/>
</dbReference>
<evidence type="ECO:0000259" key="5">
    <source>
        <dbReference type="PROSITE" id="PS50022"/>
    </source>
</evidence>
<dbReference type="RefSeq" id="WP_348396883.1">
    <property type="nucleotide sequence ID" value="NZ_CP136600.1"/>
</dbReference>
<keyword evidence="4" id="KW-1133">Transmembrane helix</keyword>
<dbReference type="InterPro" id="IPR036156">
    <property type="entry name" value="Beta-gal/glucu_dom_sf"/>
</dbReference>
<keyword evidence="3" id="KW-0326">Glycosidase</keyword>
<evidence type="ECO:0000313" key="6">
    <source>
        <dbReference type="EMBL" id="WOH38111.1"/>
    </source>
</evidence>
<organism evidence="6 7">
    <name type="scientific">Thalassotalea fonticola</name>
    <dbReference type="NCBI Taxonomy" id="3065649"/>
    <lineage>
        <taxon>Bacteria</taxon>
        <taxon>Pseudomonadati</taxon>
        <taxon>Pseudomonadota</taxon>
        <taxon>Gammaproteobacteria</taxon>
        <taxon>Alteromonadales</taxon>
        <taxon>Colwelliaceae</taxon>
        <taxon>Thalassotalea</taxon>
    </lineage>
</organism>
<sequence length="1019" mass="114157">MYKYLAGLSAIVLAVFLYFFFFDNGYEPIAEPTYVEQVRVIQPLNHNWLFIKSKPDIAHSLPANKWQHVSLPHTWNAKDGQDGGGDYYRGTGTYKRTFTLNQQFDNKKIYIHFDGATTAATVYVNGKNVGSHKGNYGAFRFDITEQVKLDQENILVVTVNNEIDNNVAPLSADFTFFGGLYRKVRLISSANVHVDNSNHASSGVFWSQTNISDQLATLDVNTTLVNESTDNVSISITAQLRDRDNNIVAKSEEQLSLATKQSLPYSSSLSLKNPHLWHGLDDPYLYTAEVIIRQNGQTIDQINHALGLRYFRVDKDQGFILNGKPYPLYGLNRMADFPKKGTAVNEQDHERDIQLILELGATGVRLGHQQRDEYVYRRADETGLVIWAEVPLINRINTNQEFSDNVKQQALELVRQNYNHSAIMFWGLFNEITLKPGPNPRGLVKELNDLVKKEDPNRLTTAAVAASGEKALQDPLATTTDITSFNRYYGWYYGGFNDFSKFMDESRKNAPDLPIALSEFGAGASAKIHTDKPIMQDHSEEYQAIFHENYWQDLSQRPYVWGKFLWVLADFAVDNRDEGDTPGRNDKGLVSFDRKVKKDAFFWYKANWSKENVTYITGRRFKERSQANVDIKVYSNQPAVELIVNDKSIGIKNLNDERKIIWQNVPLSLGENNIIARNGNGDVVDSITLTRVNSTDTAITSTLLGIDTINGKVYNLPDGITFAQLERVVEFPRDSKVSLINGQLPHPLGTGSIIRVLAQDGKTSQDYEFLAAAISVFKATSASAEIAAPLSIGPIDIPVMSAAKANDGIITGNIDDMDEVNIWNAMGKGPHWWKIDLGAEYYLDHIEIVWPQSVSMIEPGPMAYSIETANDFEQTFDNFSESYQVVTDKTSNNVIANTTDKLALEARFVRIRLHSTKTFADAPVMGKYPIYGAEEISIIGGLLKSATIDINYKNKTIGKGLLVTVDDINQHIQAISNGSLQVVNSSNEVLSGIQKIDNNTQIVVSNQSGTLAERYYIKD</sequence>
<dbReference type="SUPFAM" id="SSF49303">
    <property type="entry name" value="beta-Galactosidase/glucuronidase domain"/>
    <property type="match status" value="1"/>
</dbReference>
<dbReference type="InterPro" id="IPR013783">
    <property type="entry name" value="Ig-like_fold"/>
</dbReference>
<accession>A0ABZ0GQN4</accession>
<evidence type="ECO:0000256" key="4">
    <source>
        <dbReference type="SAM" id="Phobius"/>
    </source>
</evidence>
<dbReference type="Gene3D" id="2.60.120.260">
    <property type="entry name" value="Galactose-binding domain-like"/>
    <property type="match status" value="2"/>
</dbReference>
<dbReference type="Gene3D" id="2.60.40.10">
    <property type="entry name" value="Immunoglobulins"/>
    <property type="match status" value="2"/>
</dbReference>
<evidence type="ECO:0000256" key="1">
    <source>
        <dbReference type="ARBA" id="ARBA00007401"/>
    </source>
</evidence>
<dbReference type="PRINTS" id="PR00132">
    <property type="entry name" value="GLHYDRLASE2"/>
</dbReference>
<dbReference type="Gene3D" id="3.20.20.80">
    <property type="entry name" value="Glycosidases"/>
    <property type="match status" value="1"/>
</dbReference>
<dbReference type="Pfam" id="PF02836">
    <property type="entry name" value="Glyco_hydro_2_C"/>
    <property type="match status" value="1"/>
</dbReference>
<protein>
    <submittedName>
        <fullName evidence="6">Glycoside hydrolase family 2 TIM barrel-domain containing protein</fullName>
    </submittedName>
</protein>
<dbReference type="PROSITE" id="PS50022">
    <property type="entry name" value="FA58C_3"/>
    <property type="match status" value="1"/>
</dbReference>
<dbReference type="Pfam" id="PF00703">
    <property type="entry name" value="Glyco_hydro_2"/>
    <property type="match status" value="1"/>
</dbReference>
<dbReference type="EMBL" id="CP136600">
    <property type="protein sequence ID" value="WOH38111.1"/>
    <property type="molecule type" value="Genomic_DNA"/>
</dbReference>
<dbReference type="Pfam" id="PF00754">
    <property type="entry name" value="F5_F8_type_C"/>
    <property type="match status" value="1"/>
</dbReference>
<dbReference type="InterPro" id="IPR006103">
    <property type="entry name" value="Glyco_hydro_2_cat"/>
</dbReference>
<dbReference type="InterPro" id="IPR006101">
    <property type="entry name" value="Glyco_hydro_2"/>
</dbReference>
<gene>
    <name evidence="6" type="ORF">RI844_02430</name>
</gene>
<dbReference type="InterPro" id="IPR017853">
    <property type="entry name" value="GH"/>
</dbReference>
<dbReference type="SUPFAM" id="SSF51445">
    <property type="entry name" value="(Trans)glycosidases"/>
    <property type="match status" value="1"/>
</dbReference>
<keyword evidence="4" id="KW-0472">Membrane</keyword>
<dbReference type="InterPro" id="IPR008979">
    <property type="entry name" value="Galactose-bd-like_sf"/>
</dbReference>
<evidence type="ECO:0000256" key="2">
    <source>
        <dbReference type="ARBA" id="ARBA00022801"/>
    </source>
</evidence>
<evidence type="ECO:0000313" key="7">
    <source>
        <dbReference type="Proteomes" id="UP001301442"/>
    </source>
</evidence>
<dbReference type="InterPro" id="IPR006104">
    <property type="entry name" value="Glyco_hydro_2_N"/>
</dbReference>
<dbReference type="SUPFAM" id="SSF49785">
    <property type="entry name" value="Galactose-binding domain-like"/>
    <property type="match status" value="2"/>
</dbReference>
<reference evidence="6 7" key="1">
    <citation type="submission" date="2023-09" db="EMBL/GenBank/DDBJ databases">
        <authorList>
            <person name="Qi X."/>
        </authorList>
    </citation>
    <scope>NUCLEOTIDE SEQUENCE [LARGE SCALE GENOMIC DNA]</scope>
    <source>
        <strain evidence="6 7">S1-1</strain>
    </source>
</reference>
<dbReference type="InterPro" id="IPR032311">
    <property type="entry name" value="DUF4982"/>
</dbReference>
<dbReference type="PANTHER" id="PTHR42732">
    <property type="entry name" value="BETA-GALACTOSIDASE"/>
    <property type="match status" value="1"/>
</dbReference>
<keyword evidence="7" id="KW-1185">Reference proteome</keyword>